<dbReference type="STRING" id="979556.MTES_0961"/>
<dbReference type="HOGENOM" id="CLU_959143_0_0_11"/>
<keyword evidence="2" id="KW-0812">Transmembrane</keyword>
<proteinExistence type="predicted"/>
<reference key="2">
    <citation type="submission" date="2011-02" db="EMBL/GenBank/DDBJ databases">
        <title>Genome sequence of Microbacterium testaceum StLB037.</title>
        <authorList>
            <person name="Morohoshi T."/>
            <person name="Wang W.Z."/>
            <person name="Someya N."/>
            <person name="Ikeda T."/>
        </authorList>
    </citation>
    <scope>NUCLEOTIDE SEQUENCE</scope>
    <source>
        <strain>StLB037</strain>
    </source>
</reference>
<reference evidence="3 4" key="1">
    <citation type="journal article" date="2011" name="J. Bacteriol.">
        <title>Genome sequence of Microbacterium testaceum StLB037, an N-acylhomoserine lactone-degrading bacterium isolated from potato leaves.</title>
        <authorList>
            <person name="Morohoshi T."/>
            <person name="Wang W.-Z."/>
            <person name="Someya N."/>
            <person name="Ikeda T."/>
        </authorList>
    </citation>
    <scope>NUCLEOTIDE SEQUENCE [LARGE SCALE GENOMIC DNA]</scope>
    <source>
        <strain evidence="3 4">StLB037</strain>
    </source>
</reference>
<dbReference type="AlphaFoldDB" id="E8NF71"/>
<keyword evidence="2" id="KW-1133">Transmembrane helix</keyword>
<protein>
    <submittedName>
        <fullName evidence="3">Uncharacterized protein</fullName>
    </submittedName>
</protein>
<gene>
    <name evidence="3" type="ordered locus">MTES_0961</name>
</gene>
<feature type="transmembrane region" description="Helical" evidence="2">
    <location>
        <begin position="264"/>
        <end position="289"/>
    </location>
</feature>
<evidence type="ECO:0000313" key="4">
    <source>
        <dbReference type="Proteomes" id="UP000008975"/>
    </source>
</evidence>
<dbReference type="KEGG" id="mts:MTES_0961"/>
<feature type="region of interest" description="Disordered" evidence="1">
    <location>
        <begin position="76"/>
        <end position="259"/>
    </location>
</feature>
<evidence type="ECO:0000256" key="2">
    <source>
        <dbReference type="SAM" id="Phobius"/>
    </source>
</evidence>
<keyword evidence="2" id="KW-0472">Membrane</keyword>
<accession>E8NF71</accession>
<dbReference type="OrthoDB" id="5073894at2"/>
<dbReference type="EMBL" id="AP012052">
    <property type="protein sequence ID" value="BAJ73925.1"/>
    <property type="molecule type" value="Genomic_DNA"/>
</dbReference>
<dbReference type="RefSeq" id="WP_013584052.1">
    <property type="nucleotide sequence ID" value="NC_015125.1"/>
</dbReference>
<name>E8NF71_MICTS</name>
<dbReference type="Proteomes" id="UP000008975">
    <property type="component" value="Chromosome"/>
</dbReference>
<evidence type="ECO:0000256" key="1">
    <source>
        <dbReference type="SAM" id="MobiDB-lite"/>
    </source>
</evidence>
<sequence length="290" mass="30520">MSGPYDKPDDPEDVTLWAGRLRPWPASVTPATADDGADPAVNEDETLIARRGTARRAEVANEEAVADDTAIVARESQDHTVLVRRGATTNGPEADEVGDTAPAEPARRAGTVPDMRAADDDTAPGRRGPNDETVRSPRARERAEDVSADRTPRTRGPEGGPEPTLDDTTTAARRTSGLAEPLPATAPGRRRAGGVLPDLGAGVDVPPREEPRVRTARVPGAEVREAYGPRGDDAIRVRRNEPVPRADSALDTASVRPKKPHRGVAGPLIIGGTTVVVLAGALAAFVLLVR</sequence>
<feature type="compositionally biased region" description="Basic and acidic residues" evidence="1">
    <location>
        <begin position="128"/>
        <end position="156"/>
    </location>
</feature>
<feature type="compositionally biased region" description="Low complexity" evidence="1">
    <location>
        <begin position="161"/>
        <end position="175"/>
    </location>
</feature>
<organism evidence="3 4">
    <name type="scientific">Microbacterium testaceum (strain StLB037)</name>
    <dbReference type="NCBI Taxonomy" id="979556"/>
    <lineage>
        <taxon>Bacteria</taxon>
        <taxon>Bacillati</taxon>
        <taxon>Actinomycetota</taxon>
        <taxon>Actinomycetes</taxon>
        <taxon>Micrococcales</taxon>
        <taxon>Microbacteriaceae</taxon>
        <taxon>Microbacterium</taxon>
    </lineage>
</organism>
<evidence type="ECO:0000313" key="3">
    <source>
        <dbReference type="EMBL" id="BAJ73925.1"/>
    </source>
</evidence>
<feature type="compositionally biased region" description="Basic and acidic residues" evidence="1">
    <location>
        <begin position="222"/>
        <end position="244"/>
    </location>
</feature>